<evidence type="ECO:0000313" key="2">
    <source>
        <dbReference type="Proteomes" id="UP000256645"/>
    </source>
</evidence>
<sequence length="211" mass="23894">MCLLVGGGSIPTLQVLVDGTVMPCPSWDAPSRGRGRKAAWKWMAHRELVLMLRTYSIDAGACVSRPECRIRSHADDQVARCKYRPTVVKESRPARANEEARRPVRQARSFTWRPEWASRHGRIAFRGHPEHIDVKRIIGLDSDPPAFSGTFVAWKDVIAGGPWPMRTRPPSRHARRQSEEKAVQRAPWMCVAFIVAHPTTHGVARTDKTYR</sequence>
<name>A0A3D8QCT9_9HELO</name>
<keyword evidence="2" id="KW-1185">Reference proteome</keyword>
<proteinExistence type="predicted"/>
<evidence type="ECO:0000313" key="1">
    <source>
        <dbReference type="EMBL" id="RDW59666.1"/>
    </source>
</evidence>
<protein>
    <submittedName>
        <fullName evidence="1">Uncharacterized protein</fullName>
    </submittedName>
</protein>
<dbReference type="AlphaFoldDB" id="A0A3D8QCT9"/>
<dbReference type="EMBL" id="PDLM01000016">
    <property type="protein sequence ID" value="RDW59666.1"/>
    <property type="molecule type" value="Genomic_DNA"/>
</dbReference>
<reference evidence="1 2" key="1">
    <citation type="journal article" date="2018" name="IMA Fungus">
        <title>IMA Genome-F 9: Draft genome sequence of Annulohypoxylon stygium, Aspergillus mulundensis, Berkeleyomyces basicola (syn. Thielaviopsis basicola), Ceratocystis smalleyi, two Cercospora beticola strains, Coleophoma cylindrospora, Fusarium fracticaudum, Phialophora cf. hyalina, and Morchella septimelata.</title>
        <authorList>
            <person name="Wingfield B.D."/>
            <person name="Bills G.F."/>
            <person name="Dong Y."/>
            <person name="Huang W."/>
            <person name="Nel W.J."/>
            <person name="Swalarsk-Parry B.S."/>
            <person name="Vaghefi N."/>
            <person name="Wilken P.M."/>
            <person name="An Z."/>
            <person name="de Beer Z.W."/>
            <person name="De Vos L."/>
            <person name="Chen L."/>
            <person name="Duong T.A."/>
            <person name="Gao Y."/>
            <person name="Hammerbacher A."/>
            <person name="Kikkert J.R."/>
            <person name="Li Y."/>
            <person name="Li H."/>
            <person name="Li K."/>
            <person name="Li Q."/>
            <person name="Liu X."/>
            <person name="Ma X."/>
            <person name="Naidoo K."/>
            <person name="Pethybridge S.J."/>
            <person name="Sun J."/>
            <person name="Steenkamp E.T."/>
            <person name="van der Nest M.A."/>
            <person name="van Wyk S."/>
            <person name="Wingfield M.J."/>
            <person name="Xiong C."/>
            <person name="Yue Q."/>
            <person name="Zhang X."/>
        </authorList>
    </citation>
    <scope>NUCLEOTIDE SEQUENCE [LARGE SCALE GENOMIC DNA]</scope>
    <source>
        <strain evidence="1 2">BP6252</strain>
    </source>
</reference>
<gene>
    <name evidence="1" type="ORF">BP6252_12753</name>
</gene>
<organism evidence="1 2">
    <name type="scientific">Coleophoma cylindrospora</name>
    <dbReference type="NCBI Taxonomy" id="1849047"/>
    <lineage>
        <taxon>Eukaryota</taxon>
        <taxon>Fungi</taxon>
        <taxon>Dikarya</taxon>
        <taxon>Ascomycota</taxon>
        <taxon>Pezizomycotina</taxon>
        <taxon>Leotiomycetes</taxon>
        <taxon>Helotiales</taxon>
        <taxon>Dermateaceae</taxon>
        <taxon>Coleophoma</taxon>
    </lineage>
</organism>
<dbReference type="Proteomes" id="UP000256645">
    <property type="component" value="Unassembled WGS sequence"/>
</dbReference>
<accession>A0A3D8QCT9</accession>
<comment type="caution">
    <text evidence="1">The sequence shown here is derived from an EMBL/GenBank/DDBJ whole genome shotgun (WGS) entry which is preliminary data.</text>
</comment>